<accession>A0A835ZEF7</accession>
<evidence type="ECO:0000256" key="1">
    <source>
        <dbReference type="SAM" id="MobiDB-lite"/>
    </source>
</evidence>
<dbReference type="Proteomes" id="UP000664859">
    <property type="component" value="Unassembled WGS sequence"/>
</dbReference>
<protein>
    <submittedName>
        <fullName evidence="2">Uncharacterized protein</fullName>
    </submittedName>
</protein>
<evidence type="ECO:0000313" key="2">
    <source>
        <dbReference type="EMBL" id="KAG5190657.1"/>
    </source>
</evidence>
<comment type="caution">
    <text evidence="2">The sequence shown here is derived from an EMBL/GenBank/DDBJ whole genome shotgun (WGS) entry which is preliminary data.</text>
</comment>
<feature type="region of interest" description="Disordered" evidence="1">
    <location>
        <begin position="15"/>
        <end position="35"/>
    </location>
</feature>
<evidence type="ECO:0000313" key="3">
    <source>
        <dbReference type="Proteomes" id="UP000664859"/>
    </source>
</evidence>
<sequence>MSTVQATMRRLVAVPLLRSRPRTSNEPNTSSAVPATAESVAPAVAAVEGVIAAAPRAQGNSPQPVCDVAAAAAALPVGVACASQGGRRGHESKRARKERVHAERVLLRCCQLGLPRQAGIVTVVPVTQKARRERASIEFAASLYPEFTPEELAQAAAAAAAADKVLTIWKVAMELNGFTVVDTDDNGDCLYEALLTGGGGGIGGLRELFRSELAVE</sequence>
<dbReference type="AlphaFoldDB" id="A0A835ZEF7"/>
<organism evidence="2 3">
    <name type="scientific">Tribonema minus</name>
    <dbReference type="NCBI Taxonomy" id="303371"/>
    <lineage>
        <taxon>Eukaryota</taxon>
        <taxon>Sar</taxon>
        <taxon>Stramenopiles</taxon>
        <taxon>Ochrophyta</taxon>
        <taxon>PX clade</taxon>
        <taxon>Xanthophyceae</taxon>
        <taxon>Tribonematales</taxon>
        <taxon>Tribonemataceae</taxon>
        <taxon>Tribonema</taxon>
    </lineage>
</organism>
<keyword evidence="3" id="KW-1185">Reference proteome</keyword>
<reference evidence="2" key="1">
    <citation type="submission" date="2021-02" db="EMBL/GenBank/DDBJ databases">
        <title>First Annotated Genome of the Yellow-green Alga Tribonema minus.</title>
        <authorList>
            <person name="Mahan K.M."/>
        </authorList>
    </citation>
    <scope>NUCLEOTIDE SEQUENCE</scope>
    <source>
        <strain evidence="2">UTEX B ZZ1240</strain>
    </source>
</reference>
<gene>
    <name evidence="2" type="ORF">JKP88DRAFT_285886</name>
</gene>
<name>A0A835ZEF7_9STRA</name>
<dbReference type="EMBL" id="JAFCMP010000031">
    <property type="protein sequence ID" value="KAG5190657.1"/>
    <property type="molecule type" value="Genomic_DNA"/>
</dbReference>
<proteinExistence type="predicted"/>